<dbReference type="OrthoDB" id="2288827at2759"/>
<gene>
    <name evidence="1" type="primary">PARPA_07649.1 scaffold 29023</name>
</gene>
<evidence type="ECO:0000313" key="1">
    <source>
        <dbReference type="EMBL" id="CEP13559.1"/>
    </source>
</evidence>
<evidence type="ECO:0000313" key="2">
    <source>
        <dbReference type="Proteomes" id="UP000054107"/>
    </source>
</evidence>
<name>A0A0B7N7X1_9FUNG</name>
<proteinExistence type="predicted"/>
<sequence length="97" mass="10897">MSTNLFNSLFVIYRNVKRHALCMVDFDSDFKADSSNNRKKGAGFNENDAFAVRCARHGCVERIHDITGGEGHKYVIACVNHVVDHMPAHQKKDPGHV</sequence>
<dbReference type="STRING" id="35722.A0A0B7N7X1"/>
<reference evidence="1 2" key="1">
    <citation type="submission" date="2014-09" db="EMBL/GenBank/DDBJ databases">
        <authorList>
            <person name="Ellenberger Sabrina"/>
        </authorList>
    </citation>
    <scope>NUCLEOTIDE SEQUENCE [LARGE SCALE GENOMIC DNA]</scope>
    <source>
        <strain evidence="1 2">CBS 412.66</strain>
    </source>
</reference>
<dbReference type="EMBL" id="LN730002">
    <property type="protein sequence ID" value="CEP13559.1"/>
    <property type="molecule type" value="Genomic_DNA"/>
</dbReference>
<dbReference type="InterPro" id="IPR040521">
    <property type="entry name" value="KDZ"/>
</dbReference>
<organism evidence="1 2">
    <name type="scientific">Parasitella parasitica</name>
    <dbReference type="NCBI Taxonomy" id="35722"/>
    <lineage>
        <taxon>Eukaryota</taxon>
        <taxon>Fungi</taxon>
        <taxon>Fungi incertae sedis</taxon>
        <taxon>Mucoromycota</taxon>
        <taxon>Mucoromycotina</taxon>
        <taxon>Mucoromycetes</taxon>
        <taxon>Mucorales</taxon>
        <taxon>Mucorineae</taxon>
        <taxon>Mucoraceae</taxon>
        <taxon>Parasitella</taxon>
    </lineage>
</organism>
<dbReference type="Proteomes" id="UP000054107">
    <property type="component" value="Unassembled WGS sequence"/>
</dbReference>
<keyword evidence="2" id="KW-1185">Reference proteome</keyword>
<accession>A0A0B7N7X1</accession>
<dbReference type="AlphaFoldDB" id="A0A0B7N7X1"/>
<dbReference type="Pfam" id="PF18758">
    <property type="entry name" value="KDZ"/>
    <property type="match status" value="1"/>
</dbReference>
<protein>
    <submittedName>
        <fullName evidence="1">Uncharacterized protein</fullName>
    </submittedName>
</protein>